<sequence length="106" mass="11494">MHHEVRNPLDHSPISACTAGGRSSAQCRDNERRGFVSPQPGSPMQLTTPQVCSAVSPAVVQTDELSETPAGAKLRSLVYLPNIVRPINPPLNFVTHTHTLINTPYL</sequence>
<evidence type="ECO:0000313" key="1">
    <source>
        <dbReference type="EMBL" id="KAJ8007055.1"/>
    </source>
</evidence>
<accession>A0ACC2GUB5</accession>
<comment type="caution">
    <text evidence="1">The sequence shown here is derived from an EMBL/GenBank/DDBJ whole genome shotgun (WGS) entry which is preliminary data.</text>
</comment>
<protein>
    <submittedName>
        <fullName evidence="1">Uncharacterized protein</fullName>
    </submittedName>
</protein>
<dbReference type="EMBL" id="CM055736">
    <property type="protein sequence ID" value="KAJ8007055.1"/>
    <property type="molecule type" value="Genomic_DNA"/>
</dbReference>
<organism evidence="1 2">
    <name type="scientific">Dallia pectoralis</name>
    <name type="common">Alaska blackfish</name>
    <dbReference type="NCBI Taxonomy" id="75939"/>
    <lineage>
        <taxon>Eukaryota</taxon>
        <taxon>Metazoa</taxon>
        <taxon>Chordata</taxon>
        <taxon>Craniata</taxon>
        <taxon>Vertebrata</taxon>
        <taxon>Euteleostomi</taxon>
        <taxon>Actinopterygii</taxon>
        <taxon>Neopterygii</taxon>
        <taxon>Teleostei</taxon>
        <taxon>Protacanthopterygii</taxon>
        <taxon>Esociformes</taxon>
        <taxon>Umbridae</taxon>
        <taxon>Dallia</taxon>
    </lineage>
</organism>
<reference evidence="1" key="1">
    <citation type="submission" date="2021-05" db="EMBL/GenBank/DDBJ databases">
        <authorList>
            <person name="Pan Q."/>
            <person name="Jouanno E."/>
            <person name="Zahm M."/>
            <person name="Klopp C."/>
            <person name="Cabau C."/>
            <person name="Louis A."/>
            <person name="Berthelot C."/>
            <person name="Parey E."/>
            <person name="Roest Crollius H."/>
            <person name="Montfort J."/>
            <person name="Robinson-Rechavi M."/>
            <person name="Bouchez O."/>
            <person name="Lampietro C."/>
            <person name="Lopez Roques C."/>
            <person name="Donnadieu C."/>
            <person name="Postlethwait J."/>
            <person name="Bobe J."/>
            <person name="Dillon D."/>
            <person name="Chandos A."/>
            <person name="von Hippel F."/>
            <person name="Guiguen Y."/>
        </authorList>
    </citation>
    <scope>NUCLEOTIDE SEQUENCE</scope>
    <source>
        <strain evidence="1">YG-Jan2019</strain>
    </source>
</reference>
<name>A0ACC2GUB5_DALPE</name>
<keyword evidence="2" id="KW-1185">Reference proteome</keyword>
<gene>
    <name evidence="1" type="ORF">DPEC_G00113600</name>
</gene>
<evidence type="ECO:0000313" key="2">
    <source>
        <dbReference type="Proteomes" id="UP001157502"/>
    </source>
</evidence>
<dbReference type="Proteomes" id="UP001157502">
    <property type="component" value="Chromosome 9"/>
</dbReference>
<proteinExistence type="predicted"/>